<dbReference type="PATRIC" id="fig|1886670.3.peg.476"/>
<keyword evidence="5 13" id="KW-0812">Transmembrane</keyword>
<dbReference type="RefSeq" id="WP_069325927.1">
    <property type="nucleotide sequence ID" value="NZ_MDER01000024.1"/>
</dbReference>
<evidence type="ECO:0000256" key="5">
    <source>
        <dbReference type="ARBA" id="ARBA00022692"/>
    </source>
</evidence>
<evidence type="ECO:0000256" key="6">
    <source>
        <dbReference type="ARBA" id="ARBA00022989"/>
    </source>
</evidence>
<dbReference type="Pfam" id="PF19300">
    <property type="entry name" value="BPD_transp_1_N"/>
    <property type="match status" value="1"/>
</dbReference>
<keyword evidence="8" id="KW-0921">Nickel transport</keyword>
<dbReference type="InterPro" id="IPR000515">
    <property type="entry name" value="MetI-like"/>
</dbReference>
<dbReference type="GO" id="GO:0005886">
    <property type="term" value="C:plasma membrane"/>
    <property type="evidence" value="ECO:0007669"/>
    <property type="project" value="UniProtKB-SubCell"/>
</dbReference>
<comment type="subcellular location">
    <subcellularLocation>
        <location evidence="1 13">Cell membrane</location>
        <topology evidence="1 13">Multi-pass membrane protein</topology>
    </subcellularLocation>
</comment>
<dbReference type="EMBL" id="MDER01000024">
    <property type="protein sequence ID" value="ODP30217.1"/>
    <property type="molecule type" value="Genomic_DNA"/>
</dbReference>
<dbReference type="InterPro" id="IPR050045">
    <property type="entry name" value="Opp2B"/>
</dbReference>
<dbReference type="Proteomes" id="UP000094578">
    <property type="component" value="Unassembled WGS sequence"/>
</dbReference>
<evidence type="ECO:0000256" key="2">
    <source>
        <dbReference type="ARBA" id="ARBA00022448"/>
    </source>
</evidence>
<dbReference type="CDD" id="cd06261">
    <property type="entry name" value="TM_PBP2"/>
    <property type="match status" value="1"/>
</dbReference>
<keyword evidence="9 13" id="KW-0472">Membrane</keyword>
<accession>A0A1E3L8S4</accession>
<evidence type="ECO:0000256" key="1">
    <source>
        <dbReference type="ARBA" id="ARBA00004651"/>
    </source>
</evidence>
<dbReference type="Pfam" id="PF00528">
    <property type="entry name" value="BPD_transp_1"/>
    <property type="match status" value="1"/>
</dbReference>
<evidence type="ECO:0000256" key="12">
    <source>
        <dbReference type="ARBA" id="ARBA00044774"/>
    </source>
</evidence>
<keyword evidence="2 13" id="KW-0813">Transport</keyword>
<evidence type="ECO:0000256" key="7">
    <source>
        <dbReference type="ARBA" id="ARBA00023065"/>
    </source>
</evidence>
<evidence type="ECO:0000256" key="8">
    <source>
        <dbReference type="ARBA" id="ARBA00023112"/>
    </source>
</evidence>
<keyword evidence="6 13" id="KW-1133">Transmembrane helix</keyword>
<dbReference type="NCBIfam" id="NF045470">
    <property type="entry name" value="Opp2B"/>
    <property type="match status" value="1"/>
</dbReference>
<evidence type="ECO:0000256" key="13">
    <source>
        <dbReference type="RuleBase" id="RU363032"/>
    </source>
</evidence>
<feature type="transmembrane region" description="Helical" evidence="13">
    <location>
        <begin position="275"/>
        <end position="294"/>
    </location>
</feature>
<dbReference type="PANTHER" id="PTHR43163:SF6">
    <property type="entry name" value="DIPEPTIDE TRANSPORT SYSTEM PERMEASE PROTEIN DPPB-RELATED"/>
    <property type="match status" value="1"/>
</dbReference>
<dbReference type="InterPro" id="IPR045621">
    <property type="entry name" value="BPD_transp_1_N"/>
</dbReference>
<evidence type="ECO:0000313" key="16">
    <source>
        <dbReference type="Proteomes" id="UP000094578"/>
    </source>
</evidence>
<feature type="transmembrane region" description="Helical" evidence="13">
    <location>
        <begin position="136"/>
        <end position="159"/>
    </location>
</feature>
<dbReference type="PANTHER" id="PTHR43163">
    <property type="entry name" value="DIPEPTIDE TRANSPORT SYSTEM PERMEASE PROTEIN DPPB-RELATED"/>
    <property type="match status" value="1"/>
</dbReference>
<feature type="transmembrane region" description="Helical" evidence="13">
    <location>
        <begin position="97"/>
        <end position="124"/>
    </location>
</feature>
<dbReference type="PROSITE" id="PS50928">
    <property type="entry name" value="ABC_TM1"/>
    <property type="match status" value="1"/>
</dbReference>
<dbReference type="InterPro" id="IPR035906">
    <property type="entry name" value="MetI-like_sf"/>
</dbReference>
<evidence type="ECO:0000256" key="3">
    <source>
        <dbReference type="ARBA" id="ARBA00022475"/>
    </source>
</evidence>
<sequence length="316" mass="35671">MRIFVQKITGLLLFLLILSFISFCLLQLVPGDPVRSMLRVDDVAVTDDQIQQMREQLGLDQSVFVQYGYWLQNLFSLDLGNSYMTGRPVFIEFIEKIPYTLMLTGTSLLVMIMISLPLGILSALYRGRMTDHLSRIFALIGSSIPSFWLGLLLIDLFAVKLRILPSMGEGSWQHLILPSITLGIAMSAVYVRLIRASILESSHQEFIRSARARGVGKQRIFTFHLMRHSLIPLLTVFSESIGSLLGGTVVIEVLFAYPGLGKWIVDAITARDYPIIQGYMLFMSIFIVLLNMIVEWSYRYINPAIAIDPRKKGVTS</sequence>
<evidence type="ECO:0000256" key="4">
    <source>
        <dbReference type="ARBA" id="ARBA00022596"/>
    </source>
</evidence>
<dbReference type="SUPFAM" id="SSF161098">
    <property type="entry name" value="MetI-like"/>
    <property type="match status" value="1"/>
</dbReference>
<evidence type="ECO:0000256" key="11">
    <source>
        <dbReference type="ARBA" id="ARBA00038669"/>
    </source>
</evidence>
<reference evidence="15 16" key="1">
    <citation type="submission" date="2016-08" db="EMBL/GenBank/DDBJ databases">
        <title>Genome sequencing of Paenibacillus sp. TI45-13ar, isolated from Korean traditional nuruk.</title>
        <authorList>
            <person name="Kim S.-J."/>
        </authorList>
    </citation>
    <scope>NUCLEOTIDE SEQUENCE [LARGE SCALE GENOMIC DNA]</scope>
    <source>
        <strain evidence="15 16">TI45-13ar</strain>
    </source>
</reference>
<comment type="subunit">
    <text evidence="11">The complex is composed of two ATP-binding proteins (NikD and NikE), two transmembrane proteins (NikB and NikC) and a solute-binding protein (NikA).</text>
</comment>
<dbReference type="GO" id="GO:0015099">
    <property type="term" value="F:nickel cation transmembrane transporter activity"/>
    <property type="evidence" value="ECO:0007669"/>
    <property type="project" value="InterPro"/>
</dbReference>
<evidence type="ECO:0000256" key="9">
    <source>
        <dbReference type="ARBA" id="ARBA00023136"/>
    </source>
</evidence>
<dbReference type="STRING" id="1886670.PTI45_00459"/>
<proteinExistence type="inferred from homology"/>
<evidence type="ECO:0000313" key="15">
    <source>
        <dbReference type="EMBL" id="ODP30217.1"/>
    </source>
</evidence>
<name>A0A1E3L8S4_9BACL</name>
<comment type="caution">
    <text evidence="15">The sequence shown here is derived from an EMBL/GenBank/DDBJ whole genome shotgun (WGS) entry which is preliminary data.</text>
</comment>
<dbReference type="Gene3D" id="1.10.3720.10">
    <property type="entry name" value="MetI-like"/>
    <property type="match status" value="1"/>
</dbReference>
<gene>
    <name evidence="15" type="ORF">PTI45_00459</name>
</gene>
<protein>
    <recommendedName>
        <fullName evidence="12">Nickel import system permease protein NikB</fullName>
    </recommendedName>
</protein>
<keyword evidence="4" id="KW-0533">Nickel</keyword>
<keyword evidence="3" id="KW-1003">Cell membrane</keyword>
<evidence type="ECO:0000259" key="14">
    <source>
        <dbReference type="PROSITE" id="PS50928"/>
    </source>
</evidence>
<comment type="similarity">
    <text evidence="10">Belongs to the binding-protein-dependent transport system permease family. OppBC subfamily.</text>
</comment>
<organism evidence="15 16">
    <name type="scientific">Paenibacillus nuruki</name>
    <dbReference type="NCBI Taxonomy" id="1886670"/>
    <lineage>
        <taxon>Bacteria</taxon>
        <taxon>Bacillati</taxon>
        <taxon>Bacillota</taxon>
        <taxon>Bacilli</taxon>
        <taxon>Bacillales</taxon>
        <taxon>Paenibacillaceae</taxon>
        <taxon>Paenibacillus</taxon>
    </lineage>
</organism>
<feature type="domain" description="ABC transmembrane type-1" evidence="14">
    <location>
        <begin position="97"/>
        <end position="294"/>
    </location>
</feature>
<feature type="transmembrane region" description="Helical" evidence="13">
    <location>
        <begin position="230"/>
        <end position="255"/>
    </location>
</feature>
<feature type="transmembrane region" description="Helical" evidence="13">
    <location>
        <begin position="171"/>
        <end position="191"/>
    </location>
</feature>
<keyword evidence="7" id="KW-0406">Ion transport</keyword>
<evidence type="ECO:0000256" key="10">
    <source>
        <dbReference type="ARBA" id="ARBA00024202"/>
    </source>
</evidence>
<dbReference type="AlphaFoldDB" id="A0A1E3L8S4"/>
<keyword evidence="16" id="KW-1185">Reference proteome</keyword>